<protein>
    <submittedName>
        <fullName evidence="1">Uncharacterized protein</fullName>
    </submittedName>
</protein>
<dbReference type="EMBL" id="JXTC01000524">
    <property type="protein sequence ID" value="PON47997.1"/>
    <property type="molecule type" value="Genomic_DNA"/>
</dbReference>
<sequence length="82" mass="9166">MAIQSKTNQGLKMSQRGARVNISLRSLAAKVHKHSATTRQRSSLRLLVAEIQLWHDHANELHGRAIAFGICSTMASESSFWH</sequence>
<evidence type="ECO:0000313" key="2">
    <source>
        <dbReference type="Proteomes" id="UP000237000"/>
    </source>
</evidence>
<keyword evidence="2" id="KW-1185">Reference proteome</keyword>
<dbReference type="AlphaFoldDB" id="A0A2P5BGT3"/>
<accession>A0A2P5BGT3</accession>
<dbReference type="InParanoid" id="A0A2P5BGT3"/>
<name>A0A2P5BGT3_TREOI</name>
<proteinExistence type="predicted"/>
<reference evidence="2" key="1">
    <citation type="submission" date="2016-06" db="EMBL/GenBank/DDBJ databases">
        <title>Parallel loss of symbiosis genes in relatives of nitrogen-fixing non-legume Parasponia.</title>
        <authorList>
            <person name="Van Velzen R."/>
            <person name="Holmer R."/>
            <person name="Bu F."/>
            <person name="Rutten L."/>
            <person name="Van Zeijl A."/>
            <person name="Liu W."/>
            <person name="Santuari L."/>
            <person name="Cao Q."/>
            <person name="Sharma T."/>
            <person name="Shen D."/>
            <person name="Roswanjaya Y."/>
            <person name="Wardhani T."/>
            <person name="Kalhor M.S."/>
            <person name="Jansen J."/>
            <person name="Van den Hoogen J."/>
            <person name="Gungor B."/>
            <person name="Hartog M."/>
            <person name="Hontelez J."/>
            <person name="Verver J."/>
            <person name="Yang W.-C."/>
            <person name="Schijlen E."/>
            <person name="Repin R."/>
            <person name="Schilthuizen M."/>
            <person name="Schranz E."/>
            <person name="Heidstra R."/>
            <person name="Miyata K."/>
            <person name="Fedorova E."/>
            <person name="Kohlen W."/>
            <person name="Bisseling T."/>
            <person name="Smit S."/>
            <person name="Geurts R."/>
        </authorList>
    </citation>
    <scope>NUCLEOTIDE SEQUENCE [LARGE SCALE GENOMIC DNA]</scope>
    <source>
        <strain evidence="2">cv. RG33-2</strain>
    </source>
</reference>
<gene>
    <name evidence="1" type="ORF">TorRG33x02_321600</name>
</gene>
<comment type="caution">
    <text evidence="1">The sequence shown here is derived from an EMBL/GenBank/DDBJ whole genome shotgun (WGS) entry which is preliminary data.</text>
</comment>
<dbReference type="Proteomes" id="UP000237000">
    <property type="component" value="Unassembled WGS sequence"/>
</dbReference>
<organism evidence="1 2">
    <name type="scientific">Trema orientale</name>
    <name type="common">Charcoal tree</name>
    <name type="synonym">Celtis orientalis</name>
    <dbReference type="NCBI Taxonomy" id="63057"/>
    <lineage>
        <taxon>Eukaryota</taxon>
        <taxon>Viridiplantae</taxon>
        <taxon>Streptophyta</taxon>
        <taxon>Embryophyta</taxon>
        <taxon>Tracheophyta</taxon>
        <taxon>Spermatophyta</taxon>
        <taxon>Magnoliopsida</taxon>
        <taxon>eudicotyledons</taxon>
        <taxon>Gunneridae</taxon>
        <taxon>Pentapetalae</taxon>
        <taxon>rosids</taxon>
        <taxon>fabids</taxon>
        <taxon>Rosales</taxon>
        <taxon>Cannabaceae</taxon>
        <taxon>Trema</taxon>
    </lineage>
</organism>
<evidence type="ECO:0000313" key="1">
    <source>
        <dbReference type="EMBL" id="PON47997.1"/>
    </source>
</evidence>